<dbReference type="Proteomes" id="UP001211907">
    <property type="component" value="Unassembled WGS sequence"/>
</dbReference>
<accession>A0AAD5XFT1</accession>
<gene>
    <name evidence="2" type="ORF">HK100_000165</name>
</gene>
<proteinExistence type="predicted"/>
<evidence type="ECO:0000313" key="2">
    <source>
        <dbReference type="EMBL" id="KAJ3119757.1"/>
    </source>
</evidence>
<organism evidence="2 3">
    <name type="scientific">Physocladia obscura</name>
    <dbReference type="NCBI Taxonomy" id="109957"/>
    <lineage>
        <taxon>Eukaryota</taxon>
        <taxon>Fungi</taxon>
        <taxon>Fungi incertae sedis</taxon>
        <taxon>Chytridiomycota</taxon>
        <taxon>Chytridiomycota incertae sedis</taxon>
        <taxon>Chytridiomycetes</taxon>
        <taxon>Chytridiales</taxon>
        <taxon>Chytriomycetaceae</taxon>
        <taxon>Physocladia</taxon>
    </lineage>
</organism>
<dbReference type="AlphaFoldDB" id="A0AAD5XFT1"/>
<evidence type="ECO:0000256" key="1">
    <source>
        <dbReference type="SAM" id="MobiDB-lite"/>
    </source>
</evidence>
<protein>
    <submittedName>
        <fullName evidence="2">Uncharacterized protein</fullName>
    </submittedName>
</protein>
<dbReference type="EMBL" id="JADGJH010001027">
    <property type="protein sequence ID" value="KAJ3119757.1"/>
    <property type="molecule type" value="Genomic_DNA"/>
</dbReference>
<feature type="compositionally biased region" description="Polar residues" evidence="1">
    <location>
        <begin position="68"/>
        <end position="77"/>
    </location>
</feature>
<comment type="caution">
    <text evidence="2">The sequence shown here is derived from an EMBL/GenBank/DDBJ whole genome shotgun (WGS) entry which is preliminary data.</text>
</comment>
<feature type="region of interest" description="Disordered" evidence="1">
    <location>
        <begin position="55"/>
        <end position="77"/>
    </location>
</feature>
<name>A0AAD5XFT1_9FUNG</name>
<evidence type="ECO:0000313" key="3">
    <source>
        <dbReference type="Proteomes" id="UP001211907"/>
    </source>
</evidence>
<feature type="compositionally biased region" description="Low complexity" evidence="1">
    <location>
        <begin position="55"/>
        <end position="67"/>
    </location>
</feature>
<keyword evidence="3" id="KW-1185">Reference proteome</keyword>
<reference evidence="2" key="1">
    <citation type="submission" date="2020-05" db="EMBL/GenBank/DDBJ databases">
        <title>Phylogenomic resolution of chytrid fungi.</title>
        <authorList>
            <person name="Stajich J.E."/>
            <person name="Amses K."/>
            <person name="Simmons R."/>
            <person name="Seto K."/>
            <person name="Myers J."/>
            <person name="Bonds A."/>
            <person name="Quandt C.A."/>
            <person name="Barry K."/>
            <person name="Liu P."/>
            <person name="Grigoriev I."/>
            <person name="Longcore J.E."/>
            <person name="James T.Y."/>
        </authorList>
    </citation>
    <scope>NUCLEOTIDE SEQUENCE</scope>
    <source>
        <strain evidence="2">JEL0513</strain>
    </source>
</reference>
<sequence length="321" mass="36387">MKKNFKRFQHQLVGEFSEKLRITANEANLDEKINFGELGAKRKFAVLSENETTRSSNVNYNSRNSQRVPQAQSHISSSNELTANKNFTIEWYSAILSLSVFINGSKQENHVIASGIYLENLCAVLEHQVDLFPGNFPVRCCPPNPPPSIADGIFQTKKDLGDINAIIGERKNAQALYLLQECQVYVGEYKVWEAEFQAPKKEWTQCAETVSIGYAIISKVLARIDDWIVSATNQFPNYDDYLDDSDDNTIIHDVTQLHLFIIPIDHSCSHAALVKTQILHTCAKRISQLEAKLASQIYDRNRVRDKIGIDQWKSNLAPKMP</sequence>